<dbReference type="AlphaFoldDB" id="A0AA39W4Y8"/>
<organism evidence="2 3">
    <name type="scientific">Acer saccharum</name>
    <name type="common">Sugar maple</name>
    <dbReference type="NCBI Taxonomy" id="4024"/>
    <lineage>
        <taxon>Eukaryota</taxon>
        <taxon>Viridiplantae</taxon>
        <taxon>Streptophyta</taxon>
        <taxon>Embryophyta</taxon>
        <taxon>Tracheophyta</taxon>
        <taxon>Spermatophyta</taxon>
        <taxon>Magnoliopsida</taxon>
        <taxon>eudicotyledons</taxon>
        <taxon>Gunneridae</taxon>
        <taxon>Pentapetalae</taxon>
        <taxon>rosids</taxon>
        <taxon>malvids</taxon>
        <taxon>Sapindales</taxon>
        <taxon>Sapindaceae</taxon>
        <taxon>Hippocastanoideae</taxon>
        <taxon>Acereae</taxon>
        <taxon>Acer</taxon>
    </lineage>
</organism>
<keyword evidence="3" id="KW-1185">Reference proteome</keyword>
<reference evidence="2" key="1">
    <citation type="journal article" date="2022" name="Plant J.">
        <title>Strategies of tolerance reflected in two North American maple genomes.</title>
        <authorList>
            <person name="McEvoy S.L."/>
            <person name="Sezen U.U."/>
            <person name="Trouern-Trend A."/>
            <person name="McMahon S.M."/>
            <person name="Schaberg P.G."/>
            <person name="Yang J."/>
            <person name="Wegrzyn J.L."/>
            <person name="Swenson N.G."/>
        </authorList>
    </citation>
    <scope>NUCLEOTIDE SEQUENCE</scope>
    <source>
        <strain evidence="2">NS2018</strain>
    </source>
</reference>
<evidence type="ECO:0000313" key="2">
    <source>
        <dbReference type="EMBL" id="KAK0603687.1"/>
    </source>
</evidence>
<gene>
    <name evidence="2" type="ORF">LWI29_007533</name>
</gene>
<dbReference type="EMBL" id="JAUESC010000002">
    <property type="protein sequence ID" value="KAK0603687.1"/>
    <property type="molecule type" value="Genomic_DNA"/>
</dbReference>
<comment type="caution">
    <text evidence="2">The sequence shown here is derived from an EMBL/GenBank/DDBJ whole genome shotgun (WGS) entry which is preliminary data.</text>
</comment>
<protein>
    <submittedName>
        <fullName evidence="2">Uncharacterized protein</fullName>
    </submittedName>
</protein>
<evidence type="ECO:0000313" key="3">
    <source>
        <dbReference type="Proteomes" id="UP001168877"/>
    </source>
</evidence>
<accession>A0AA39W4Y8</accession>
<reference evidence="2" key="2">
    <citation type="submission" date="2023-06" db="EMBL/GenBank/DDBJ databases">
        <authorList>
            <person name="Swenson N.G."/>
            <person name="Wegrzyn J.L."/>
            <person name="Mcevoy S.L."/>
        </authorList>
    </citation>
    <scope>NUCLEOTIDE SEQUENCE</scope>
    <source>
        <strain evidence="2">NS2018</strain>
        <tissue evidence="2">Leaf</tissue>
    </source>
</reference>
<name>A0AA39W4Y8_ACESA</name>
<proteinExistence type="predicted"/>
<evidence type="ECO:0000256" key="1">
    <source>
        <dbReference type="SAM" id="MobiDB-lite"/>
    </source>
</evidence>
<feature type="region of interest" description="Disordered" evidence="1">
    <location>
        <begin position="1"/>
        <end position="24"/>
    </location>
</feature>
<dbReference type="Proteomes" id="UP001168877">
    <property type="component" value="Unassembled WGS sequence"/>
</dbReference>
<sequence length="148" mass="16388">MRQVEGGSQTRETSGIHTEPFKGVLVDRRDSERVMCVASEGMREVVLHVHGAKPKYSNVDSGDLDGTPVSWKNRETAGKDIVCPIVGEASGLEGHARVDSVGGKGNSSSQPLQEEFVCDGESMEWDGKQYEIWMVFIEKIEEEERAFE</sequence>
<feature type="compositionally biased region" description="Polar residues" evidence="1">
    <location>
        <begin position="1"/>
        <end position="16"/>
    </location>
</feature>